<dbReference type="HAMAP" id="MF_01308">
    <property type="entry name" value="CemA_PxcA"/>
    <property type="match status" value="1"/>
</dbReference>
<keyword evidence="9" id="KW-0630">Potassium</keyword>
<keyword evidence="10" id="KW-0934">Plastid</keyword>
<geneLocation type="chloroplast" evidence="10"/>
<sequence>MLPNNDRNQTSLFFKKFKDKIYQFLNGGISAKDSLKWKNSNTLKKKEDFHSSEEIRNQQSVSSSKFSDLDTLSNFKKFESNQSPQYSSKKTFSNIPTFSRPPLKSSNNKIQRINDNSKQQVVSITYEEIGLFPRSFNRVFDRFFKQLFFDVENLVIQEYRFYRYLFLTTIKCVFILIFVPLTINFIAKNYFVRPITEYYWNTHQPEIFLNSYQQKRAFTELQDFEEKIYFESLILSSSAHSNNYSAYNSNSSVLNFSESSSEKKENSELLMNIRKSQNLDLINFEHSSLLPNQVDASLSNFTNQSNLKKLEDSQDNLQSLVHFSSLKLQNSYTTELFSESVQNRLHEKILELALHYNEESIEAITNFFADLMSFSSLCYLFFALEIQINITKSFLLEVFFGLDDSKKSLFILFLTDLLVGYHSPNIWELFFSSLFDHYGLPESQTTIFLLVATLPVLLDVLFKYLIFRHLNRASPATVATYHAMIE</sequence>
<evidence type="ECO:0000256" key="3">
    <source>
        <dbReference type="ARBA" id="ARBA00022692"/>
    </source>
</evidence>
<comment type="similarity">
    <text evidence="8 9">Belongs to the CemA family.</text>
</comment>
<dbReference type="PANTHER" id="PTHR33650">
    <property type="entry name" value="CHLOROPLAST ENVELOPE MEMBRANE PROTEIN-RELATED"/>
    <property type="match status" value="1"/>
</dbReference>
<comment type="catalytic activity">
    <reaction evidence="9">
        <text>K(+)(in) + H(+)(out) = K(+)(out) + H(+)(in)</text>
        <dbReference type="Rhea" id="RHEA:29467"/>
        <dbReference type="ChEBI" id="CHEBI:15378"/>
        <dbReference type="ChEBI" id="CHEBI:29103"/>
    </reaction>
</comment>
<evidence type="ECO:0000313" key="10">
    <source>
        <dbReference type="EMBL" id="AMO00989.1"/>
    </source>
</evidence>
<keyword evidence="4 9" id="KW-0375">Hydrogen ion transport</keyword>
<keyword evidence="9" id="KW-0050">Antiport</keyword>
<evidence type="ECO:0000256" key="1">
    <source>
        <dbReference type="ARBA" id="ARBA00004141"/>
    </source>
</evidence>
<dbReference type="GO" id="GO:0009706">
    <property type="term" value="C:chloroplast inner membrane"/>
    <property type="evidence" value="ECO:0007669"/>
    <property type="project" value="UniProtKB-SubCell"/>
</dbReference>
<feature type="transmembrane region" description="Helical" evidence="9">
    <location>
        <begin position="447"/>
        <end position="466"/>
    </location>
</feature>
<keyword evidence="9" id="KW-1001">Plastid inner membrane</keyword>
<feature type="transmembrane region" description="Helical" evidence="9">
    <location>
        <begin position="164"/>
        <end position="187"/>
    </location>
</feature>
<dbReference type="RefSeq" id="YP_009238454.1">
    <property type="nucleotide sequence ID" value="NC_029676.1"/>
</dbReference>
<dbReference type="GO" id="GO:0015078">
    <property type="term" value="F:proton transmembrane transporter activity"/>
    <property type="evidence" value="ECO:0007669"/>
    <property type="project" value="UniProtKB-UniRule"/>
</dbReference>
<dbReference type="PANTHER" id="PTHR33650:SF2">
    <property type="entry name" value="CHLOROPLAST ENVELOPE MEMBRANE PROTEIN"/>
    <property type="match status" value="1"/>
</dbReference>
<comment type="subcellular location">
    <subcellularLocation>
        <location evidence="1">Membrane</location>
        <topology evidence="1">Multi-pass membrane protein</topology>
    </subcellularLocation>
    <subcellularLocation>
        <location evidence="9">Plastid</location>
        <location evidence="9">Chloroplast inner membrane</location>
        <topology evidence="9">Multi-pass membrane protein</topology>
    </subcellularLocation>
</comment>
<evidence type="ECO:0000256" key="5">
    <source>
        <dbReference type="ARBA" id="ARBA00022989"/>
    </source>
</evidence>
<organism evidence="10">
    <name type="scientific">Kirchneriella aperta</name>
    <dbReference type="NCBI Taxonomy" id="117505"/>
    <lineage>
        <taxon>Eukaryota</taxon>
        <taxon>Viridiplantae</taxon>
        <taxon>Chlorophyta</taxon>
        <taxon>core chlorophytes</taxon>
        <taxon>Chlorophyceae</taxon>
        <taxon>CS clade</taxon>
        <taxon>Sphaeropleales</taxon>
        <taxon>Selenastraceae</taxon>
        <taxon>Kirchneriella</taxon>
    </lineage>
</organism>
<evidence type="ECO:0000256" key="6">
    <source>
        <dbReference type="ARBA" id="ARBA00023065"/>
    </source>
</evidence>
<evidence type="ECO:0000256" key="9">
    <source>
        <dbReference type="HAMAP-Rule" id="MF_01308"/>
    </source>
</evidence>
<dbReference type="EMBL" id="KT199250">
    <property type="protein sequence ID" value="AMO00989.1"/>
    <property type="molecule type" value="Genomic_DNA"/>
</dbReference>
<dbReference type="Pfam" id="PF03040">
    <property type="entry name" value="CemA"/>
    <property type="match status" value="1"/>
</dbReference>
<keyword evidence="9" id="KW-0633">Potassium transport</keyword>
<keyword evidence="10" id="KW-0150">Chloroplast</keyword>
<keyword evidence="3 9" id="KW-0812">Transmembrane</keyword>
<keyword evidence="7 9" id="KW-0472">Membrane</keyword>
<evidence type="ECO:0000256" key="4">
    <source>
        <dbReference type="ARBA" id="ARBA00022781"/>
    </source>
</evidence>
<feature type="transmembrane region" description="Helical" evidence="9">
    <location>
        <begin position="409"/>
        <end position="427"/>
    </location>
</feature>
<dbReference type="InterPro" id="IPR004282">
    <property type="entry name" value="CemA"/>
</dbReference>
<dbReference type="GO" id="GO:0006813">
    <property type="term" value="P:potassium ion transport"/>
    <property type="evidence" value="ECO:0007669"/>
    <property type="project" value="UniProtKB-UniRule"/>
</dbReference>
<dbReference type="GO" id="GO:0015297">
    <property type="term" value="F:antiporter activity"/>
    <property type="evidence" value="ECO:0007669"/>
    <property type="project" value="UniProtKB-KW"/>
</dbReference>
<evidence type="ECO:0000256" key="2">
    <source>
        <dbReference type="ARBA" id="ARBA00022448"/>
    </source>
</evidence>
<keyword evidence="6 9" id="KW-0406">Ion transport</keyword>
<comment type="function">
    <text evidence="9">Contributes to K(+)/H(+) antiport activity by supporting proton efflux to control proton extrusion and homeostasis in chloroplasts in a light-dependent manner to modulate photosynthesis. Prevents excessive induction of non-photochemical quenching (NPQ) under continuous-light conditions. Indirectly promotes efficient inorganic carbon uptake into chloroplasts.</text>
</comment>
<dbReference type="AlphaFoldDB" id="A0A140H9Z0"/>
<reference evidence="10" key="1">
    <citation type="journal article" date="2016" name="Mol. Phylogenet. Evol.">
        <title>Chloroplast phylogenomic data from the green algal order Sphaeropleales (Chlorophyceae, Chlorophyta) reveal complex patterns of sequence evolution.</title>
        <authorList>
            <person name="Fucikova K."/>
            <person name="Lewis P.O."/>
            <person name="Lewis L.A."/>
        </authorList>
    </citation>
    <scope>NUCLEOTIDE SEQUENCE</scope>
    <source>
        <strain evidence="10">SAG 2004</strain>
    </source>
</reference>
<dbReference type="GeneID" id="27073898"/>
<name>A0A140H9Z0_9CHLO</name>
<proteinExistence type="inferred from homology"/>
<keyword evidence="2 9" id="KW-0813">Transport</keyword>
<accession>A0A140H9Z0</accession>
<evidence type="ECO:0000256" key="7">
    <source>
        <dbReference type="ARBA" id="ARBA00023136"/>
    </source>
</evidence>
<evidence type="ECO:0000256" key="8">
    <source>
        <dbReference type="ARBA" id="ARBA00043980"/>
    </source>
</evidence>
<gene>
    <name evidence="9 10" type="primary">cemA</name>
    <name evidence="10" type="ORF">VU81_53</name>
</gene>
<keyword evidence="5 9" id="KW-1133">Transmembrane helix</keyword>
<protein>
    <recommendedName>
        <fullName evidence="9">Potassium/proton antiporter CemA</fullName>
    </recommendedName>
    <alternativeName>
        <fullName evidence="9">Chloroplast envelope membrane protein A</fullName>
        <shortName evidence="9">CemA</shortName>
    </alternativeName>
</protein>